<organism evidence="6">
    <name type="scientific">uncultured Anaerotruncus sp</name>
    <dbReference type="NCBI Taxonomy" id="905011"/>
    <lineage>
        <taxon>Bacteria</taxon>
        <taxon>Bacillati</taxon>
        <taxon>Bacillota</taxon>
        <taxon>Clostridia</taxon>
        <taxon>Eubacteriales</taxon>
        <taxon>Oscillospiraceae</taxon>
        <taxon>Anaerotruncus</taxon>
        <taxon>environmental samples</taxon>
    </lineage>
</organism>
<evidence type="ECO:0000256" key="2">
    <source>
        <dbReference type="ARBA" id="ARBA00022692"/>
    </source>
</evidence>
<feature type="transmembrane region" description="Helical" evidence="5">
    <location>
        <begin position="37"/>
        <end position="60"/>
    </location>
</feature>
<evidence type="ECO:0000256" key="1">
    <source>
        <dbReference type="ARBA" id="ARBA00022475"/>
    </source>
</evidence>
<feature type="transmembrane region" description="Helical" evidence="5">
    <location>
        <begin position="6"/>
        <end position="25"/>
    </location>
</feature>
<dbReference type="AlphaFoldDB" id="A0A1C6FSD0"/>
<evidence type="ECO:0000313" key="6">
    <source>
        <dbReference type="EMBL" id="SCJ35943.1"/>
    </source>
</evidence>
<evidence type="ECO:0000256" key="4">
    <source>
        <dbReference type="ARBA" id="ARBA00023136"/>
    </source>
</evidence>
<feature type="transmembrane region" description="Helical" evidence="5">
    <location>
        <begin position="132"/>
        <end position="152"/>
    </location>
</feature>
<dbReference type="PANTHER" id="PTHR35529:SF2">
    <property type="entry name" value="SPORULATION PROTEIN YTAF-RELATED"/>
    <property type="match status" value="1"/>
</dbReference>
<accession>A0A1C6FSD0</accession>
<keyword evidence="3 5" id="KW-1133">Transmembrane helix</keyword>
<reference evidence="6" key="1">
    <citation type="submission" date="2015-09" db="EMBL/GenBank/DDBJ databases">
        <authorList>
            <consortium name="Pathogen Informatics"/>
        </authorList>
    </citation>
    <scope>NUCLEOTIDE SEQUENCE</scope>
    <source>
        <strain evidence="6">2789STDY5834896</strain>
    </source>
</reference>
<evidence type="ECO:0000256" key="3">
    <source>
        <dbReference type="ARBA" id="ARBA00022989"/>
    </source>
</evidence>
<feature type="transmembrane region" description="Helical" evidence="5">
    <location>
        <begin position="66"/>
        <end position="86"/>
    </location>
</feature>
<feature type="transmembrane region" description="Helical" evidence="5">
    <location>
        <begin position="190"/>
        <end position="208"/>
    </location>
</feature>
<evidence type="ECO:0000256" key="5">
    <source>
        <dbReference type="SAM" id="Phobius"/>
    </source>
</evidence>
<sequence>MIIQILLFSVSICTDAFVASLAYGAGGIRIPLRSAAVIGGVGSCVLGVAVAGSGLIARILPPGVPAALGAILLLLIGAVTLCESTVKRYLEKRQQKKRLQFKLAGIQFMLEVYLDETRADRDQSKALSAKEALYLAAALSVDSLGAGLGLGLLSVPLLPLMGAAFLLGCAAVLGGHWLGGRVQKISGRDLSWLSGAILILLGALRLLAWA</sequence>
<dbReference type="InterPro" id="IPR003810">
    <property type="entry name" value="Mntp/YtaF"/>
</dbReference>
<proteinExistence type="predicted"/>
<feature type="transmembrane region" description="Helical" evidence="5">
    <location>
        <begin position="158"/>
        <end position="178"/>
    </location>
</feature>
<dbReference type="EMBL" id="FMHG01000001">
    <property type="protein sequence ID" value="SCJ35943.1"/>
    <property type="molecule type" value="Genomic_DNA"/>
</dbReference>
<gene>
    <name evidence="6" type="ORF">SAMEA3545359_00096</name>
</gene>
<protein>
    <submittedName>
        <fullName evidence="6">Putative sporulation protein YtaF</fullName>
    </submittedName>
</protein>
<dbReference type="PANTHER" id="PTHR35529">
    <property type="entry name" value="MANGANESE EFFLUX PUMP MNTP-RELATED"/>
    <property type="match status" value="1"/>
</dbReference>
<keyword evidence="2 5" id="KW-0812">Transmembrane</keyword>
<keyword evidence="4 5" id="KW-0472">Membrane</keyword>
<dbReference type="Pfam" id="PF02659">
    <property type="entry name" value="Mntp"/>
    <property type="match status" value="1"/>
</dbReference>
<keyword evidence="1" id="KW-1003">Cell membrane</keyword>
<name>A0A1C6FSD0_9FIRM</name>